<comment type="caution">
    <text evidence="1">The sequence shown here is derived from an EMBL/GenBank/DDBJ whole genome shotgun (WGS) entry which is preliminary data.</text>
</comment>
<evidence type="ECO:0000313" key="2">
    <source>
        <dbReference type="Proteomes" id="UP000322873"/>
    </source>
</evidence>
<evidence type="ECO:0000313" key="1">
    <source>
        <dbReference type="EMBL" id="KAA8568056.1"/>
    </source>
</evidence>
<accession>A0A5M9JJY8</accession>
<keyword evidence="2" id="KW-1185">Reference proteome</keyword>
<sequence length="99" mass="10934">MRAAYTIICLQLIPLSYVRFDTSCLGIGIASFHIALVQGNFAPMKRCMMMSIMNGDDGISFDITSSDIKSGWEALPFTSENFGRERTSAKQTDKELVDG</sequence>
<protein>
    <submittedName>
        <fullName evidence="1">Uncharacterized protein</fullName>
    </submittedName>
</protein>
<reference evidence="1 2" key="1">
    <citation type="submission" date="2019-06" db="EMBL/GenBank/DDBJ databases">
        <title>Genome Sequence of the Brown Rot Fungal Pathogen Monilinia fructicola.</title>
        <authorList>
            <person name="De Miccolis Angelini R.M."/>
            <person name="Landi L."/>
            <person name="Abate D."/>
            <person name="Pollastro S."/>
            <person name="Romanazzi G."/>
            <person name="Faretra F."/>
        </authorList>
    </citation>
    <scope>NUCLEOTIDE SEQUENCE [LARGE SCALE GENOMIC DNA]</scope>
    <source>
        <strain evidence="1 2">Mfrc123</strain>
    </source>
</reference>
<proteinExistence type="predicted"/>
<gene>
    <name evidence="1" type="ORF">EYC84_008474</name>
</gene>
<name>A0A5M9JJY8_MONFR</name>
<dbReference type="EMBL" id="VICG01000010">
    <property type="protein sequence ID" value="KAA8568056.1"/>
    <property type="molecule type" value="Genomic_DNA"/>
</dbReference>
<dbReference type="AlphaFoldDB" id="A0A5M9JJY8"/>
<dbReference type="Proteomes" id="UP000322873">
    <property type="component" value="Unassembled WGS sequence"/>
</dbReference>
<organism evidence="1 2">
    <name type="scientific">Monilinia fructicola</name>
    <name type="common">Brown rot fungus</name>
    <name type="synonym">Ciboria fructicola</name>
    <dbReference type="NCBI Taxonomy" id="38448"/>
    <lineage>
        <taxon>Eukaryota</taxon>
        <taxon>Fungi</taxon>
        <taxon>Dikarya</taxon>
        <taxon>Ascomycota</taxon>
        <taxon>Pezizomycotina</taxon>
        <taxon>Leotiomycetes</taxon>
        <taxon>Helotiales</taxon>
        <taxon>Sclerotiniaceae</taxon>
        <taxon>Monilinia</taxon>
    </lineage>
</organism>